<dbReference type="EC" id="1.8.3.2" evidence="6"/>
<dbReference type="PANTHER" id="PTHR12645">
    <property type="entry name" value="ALR/ERV"/>
    <property type="match status" value="1"/>
</dbReference>
<dbReference type="Proteomes" id="UP001071777">
    <property type="component" value="Unassembled WGS sequence"/>
</dbReference>
<dbReference type="InterPro" id="IPR017905">
    <property type="entry name" value="ERV/ALR_sulphydryl_oxidase"/>
</dbReference>
<evidence type="ECO:0000256" key="2">
    <source>
        <dbReference type="ARBA" id="ARBA00022630"/>
    </source>
</evidence>
<evidence type="ECO:0000256" key="5">
    <source>
        <dbReference type="ARBA" id="ARBA00023157"/>
    </source>
</evidence>
<comment type="catalytic activity">
    <reaction evidence="6">
        <text>2 R'C(R)SH + O2 = R'C(R)S-S(R)CR' + H2O2</text>
        <dbReference type="Rhea" id="RHEA:17357"/>
        <dbReference type="ChEBI" id="CHEBI:15379"/>
        <dbReference type="ChEBI" id="CHEBI:16240"/>
        <dbReference type="ChEBI" id="CHEBI:16520"/>
        <dbReference type="ChEBI" id="CHEBI:17412"/>
        <dbReference type="EC" id="1.8.3.2"/>
    </reaction>
</comment>
<feature type="domain" description="ERV/ALR sulfhydryl oxidase" evidence="7">
    <location>
        <begin position="47"/>
        <end position="149"/>
    </location>
</feature>
<accession>A0ABQ8P4X4</accession>
<keyword evidence="2 6" id="KW-0285">Flavoprotein</keyword>
<name>A0ABQ8P4X4_9CRYT</name>
<evidence type="ECO:0000256" key="3">
    <source>
        <dbReference type="ARBA" id="ARBA00022827"/>
    </source>
</evidence>
<keyword evidence="4 6" id="KW-0560">Oxidoreductase</keyword>
<dbReference type="PROSITE" id="PS51324">
    <property type="entry name" value="ERV_ALR"/>
    <property type="match status" value="1"/>
</dbReference>
<organism evidence="8 9">
    <name type="scientific">Cryptosporidium canis</name>
    <dbReference type="NCBI Taxonomy" id="195482"/>
    <lineage>
        <taxon>Eukaryota</taxon>
        <taxon>Sar</taxon>
        <taxon>Alveolata</taxon>
        <taxon>Apicomplexa</taxon>
        <taxon>Conoidasida</taxon>
        <taxon>Coccidia</taxon>
        <taxon>Eucoccidiorida</taxon>
        <taxon>Eimeriorina</taxon>
        <taxon>Cryptosporidiidae</taxon>
        <taxon>Cryptosporidium</taxon>
    </lineage>
</organism>
<evidence type="ECO:0000256" key="4">
    <source>
        <dbReference type="ARBA" id="ARBA00023002"/>
    </source>
</evidence>
<reference evidence="8" key="1">
    <citation type="submission" date="2022-10" db="EMBL/GenBank/DDBJ databases">
        <title>Adaptive evolution leads to modifications in subtelomeric GC content in a zoonotic Cryptosporidium species.</title>
        <authorList>
            <person name="Li J."/>
            <person name="Feng Y."/>
            <person name="Xiao L."/>
        </authorList>
    </citation>
    <scope>NUCLEOTIDE SEQUENCE</scope>
    <source>
        <strain evidence="8">25894</strain>
    </source>
</reference>
<proteinExistence type="predicted"/>
<evidence type="ECO:0000256" key="1">
    <source>
        <dbReference type="ARBA" id="ARBA00001974"/>
    </source>
</evidence>
<dbReference type="Gene3D" id="1.20.120.310">
    <property type="entry name" value="ERV/ALR sulfhydryl oxidase domain"/>
    <property type="match status" value="1"/>
</dbReference>
<protein>
    <recommendedName>
        <fullName evidence="6">Sulfhydryl oxidase</fullName>
        <ecNumber evidence="6">1.8.3.2</ecNumber>
    </recommendedName>
</protein>
<gene>
    <name evidence="8" type="ORF">OJ252_2545</name>
</gene>
<evidence type="ECO:0000313" key="8">
    <source>
        <dbReference type="EMBL" id="KAJ1608391.1"/>
    </source>
</evidence>
<evidence type="ECO:0000259" key="7">
    <source>
        <dbReference type="PROSITE" id="PS51324"/>
    </source>
</evidence>
<dbReference type="EMBL" id="JAPCXB010000098">
    <property type="protein sequence ID" value="KAJ1608391.1"/>
    <property type="molecule type" value="Genomic_DNA"/>
</dbReference>
<dbReference type="SUPFAM" id="SSF69000">
    <property type="entry name" value="FAD-dependent thiol oxidase"/>
    <property type="match status" value="1"/>
</dbReference>
<evidence type="ECO:0000313" key="9">
    <source>
        <dbReference type="Proteomes" id="UP001071777"/>
    </source>
</evidence>
<dbReference type="InterPro" id="IPR039799">
    <property type="entry name" value="ALR/ERV"/>
</dbReference>
<comment type="cofactor">
    <cofactor evidence="1 6">
        <name>FAD</name>
        <dbReference type="ChEBI" id="CHEBI:57692"/>
    </cofactor>
</comment>
<dbReference type="Pfam" id="PF04777">
    <property type="entry name" value="Evr1_Alr"/>
    <property type="match status" value="1"/>
</dbReference>
<evidence type="ECO:0000256" key="6">
    <source>
        <dbReference type="RuleBase" id="RU371123"/>
    </source>
</evidence>
<keyword evidence="5" id="KW-1015">Disulfide bond</keyword>
<sequence>MFLFGRRLGERCVEESCKDGHWGQVLTVAFQTSSRSGADVEGGEGVPPPNIREIGAATWLYLHSMANRFPESPSSHDQERYRNWIQDLSDLYPCKVCRGGMKRILKAAPPSLNDRKDFVLWLCQFHNKVNRELGARTYKCSYQDLLRRFSH</sequence>
<dbReference type="InterPro" id="IPR036774">
    <property type="entry name" value="ERV/ALR_sulphydryl_oxid_sf"/>
</dbReference>
<dbReference type="PANTHER" id="PTHR12645:SF0">
    <property type="entry name" value="FAD-LINKED SULFHYDRYL OXIDASE ALR"/>
    <property type="match status" value="1"/>
</dbReference>
<keyword evidence="9" id="KW-1185">Reference proteome</keyword>
<comment type="caution">
    <text evidence="8">The sequence shown here is derived from an EMBL/GenBank/DDBJ whole genome shotgun (WGS) entry which is preliminary data.</text>
</comment>
<keyword evidence="3 6" id="KW-0274">FAD</keyword>